<feature type="transmembrane region" description="Helical" evidence="8">
    <location>
        <begin position="26"/>
        <end position="47"/>
    </location>
</feature>
<feature type="transmembrane region" description="Helical" evidence="8">
    <location>
        <begin position="226"/>
        <end position="244"/>
    </location>
</feature>
<feature type="transmembrane region" description="Helical" evidence="8">
    <location>
        <begin position="155"/>
        <end position="175"/>
    </location>
</feature>
<evidence type="ECO:0000256" key="2">
    <source>
        <dbReference type="ARBA" id="ARBA00022475"/>
    </source>
</evidence>
<sequence length="496" mass="53605">MTSAAQVDRDADAPPRQRARRRRRSLVVASILVLVFAAGAVIEFAHLSAGNIAGDEVTYATAGWQYLHGTFTANLEHPLTGKYLIGVAELAVGHLSVTVSRLVTATMSFAAAVVIWLWMRREFGSLLAIVPAGFALLLPVFDPDGNPYDRIERMAMLDPIMAAFLVAASATIWQWHRTERWVWLVLSGVAFGLAITSKAPALAILPAFAVVIWTPRWRSYRAAVPALVWGAVAVVTGWLSYLPAGPVRAITYMLKFQSSANATGHATVIAGKTYLHAPWWGVLWFGAHGLGALATIVVLAGIAAALVVPGHQLLSWFLFAATLCSVGFFALIAHDALPYYYEDIAWSAIPLAGIGVVKLYQLRRRHWRGVAVGLATVLLALAAVTVVVQLREVVTLRPYGIARVEPVLQSAGVTGSDRVLIVQASPSTDSPYLGNNLETDPAAGPFRAIVIQQDHRFPMPPQVRAYLAAHPELKAVKLDDTTVYVLPKPTQLVVGR</sequence>
<keyword evidence="3 10" id="KW-0328">Glycosyltransferase</keyword>
<evidence type="ECO:0000256" key="3">
    <source>
        <dbReference type="ARBA" id="ARBA00022676"/>
    </source>
</evidence>
<dbReference type="PANTHER" id="PTHR33908">
    <property type="entry name" value="MANNOSYLTRANSFERASE YKCB-RELATED"/>
    <property type="match status" value="1"/>
</dbReference>
<evidence type="ECO:0000256" key="7">
    <source>
        <dbReference type="ARBA" id="ARBA00023136"/>
    </source>
</evidence>
<dbReference type="InterPro" id="IPR003342">
    <property type="entry name" value="ArnT-like_N"/>
</dbReference>
<evidence type="ECO:0000313" key="11">
    <source>
        <dbReference type="Proteomes" id="UP001595900"/>
    </source>
</evidence>
<keyword evidence="4 10" id="KW-0808">Transferase</keyword>
<evidence type="ECO:0000256" key="1">
    <source>
        <dbReference type="ARBA" id="ARBA00004651"/>
    </source>
</evidence>
<dbReference type="PANTHER" id="PTHR33908:SF11">
    <property type="entry name" value="MEMBRANE PROTEIN"/>
    <property type="match status" value="1"/>
</dbReference>
<gene>
    <name evidence="10" type="ORF">ACFOYW_17540</name>
</gene>
<organism evidence="10 11">
    <name type="scientific">Gryllotalpicola reticulitermitis</name>
    <dbReference type="NCBI Taxonomy" id="1184153"/>
    <lineage>
        <taxon>Bacteria</taxon>
        <taxon>Bacillati</taxon>
        <taxon>Actinomycetota</taxon>
        <taxon>Actinomycetes</taxon>
        <taxon>Micrococcales</taxon>
        <taxon>Microbacteriaceae</taxon>
        <taxon>Gryllotalpicola</taxon>
    </lineage>
</organism>
<evidence type="ECO:0000313" key="10">
    <source>
        <dbReference type="EMBL" id="MFC4245175.1"/>
    </source>
</evidence>
<keyword evidence="2" id="KW-1003">Cell membrane</keyword>
<evidence type="ECO:0000256" key="4">
    <source>
        <dbReference type="ARBA" id="ARBA00022679"/>
    </source>
</evidence>
<dbReference type="EMBL" id="JBHSCN010000022">
    <property type="protein sequence ID" value="MFC4245175.1"/>
    <property type="molecule type" value="Genomic_DNA"/>
</dbReference>
<feature type="domain" description="ArnT-like N-terminal" evidence="9">
    <location>
        <begin position="36"/>
        <end position="219"/>
    </location>
</feature>
<dbReference type="Proteomes" id="UP001595900">
    <property type="component" value="Unassembled WGS sequence"/>
</dbReference>
<reference evidence="11" key="1">
    <citation type="journal article" date="2019" name="Int. J. Syst. Evol. Microbiol.">
        <title>The Global Catalogue of Microorganisms (GCM) 10K type strain sequencing project: providing services to taxonomists for standard genome sequencing and annotation.</title>
        <authorList>
            <consortium name="The Broad Institute Genomics Platform"/>
            <consortium name="The Broad Institute Genome Sequencing Center for Infectious Disease"/>
            <person name="Wu L."/>
            <person name="Ma J."/>
        </authorList>
    </citation>
    <scope>NUCLEOTIDE SEQUENCE [LARGE SCALE GENOMIC DNA]</scope>
    <source>
        <strain evidence="11">CGMCC 1.10363</strain>
    </source>
</reference>
<feature type="transmembrane region" description="Helical" evidence="8">
    <location>
        <begin position="99"/>
        <end position="119"/>
    </location>
</feature>
<keyword evidence="11" id="KW-1185">Reference proteome</keyword>
<feature type="transmembrane region" description="Helical" evidence="8">
    <location>
        <begin position="282"/>
        <end position="306"/>
    </location>
</feature>
<feature type="transmembrane region" description="Helical" evidence="8">
    <location>
        <begin position="181"/>
        <end position="214"/>
    </location>
</feature>
<comment type="subcellular location">
    <subcellularLocation>
        <location evidence="1">Cell membrane</location>
        <topology evidence="1">Multi-pass membrane protein</topology>
    </subcellularLocation>
</comment>
<feature type="transmembrane region" description="Helical" evidence="8">
    <location>
        <begin position="369"/>
        <end position="388"/>
    </location>
</feature>
<feature type="transmembrane region" description="Helical" evidence="8">
    <location>
        <begin position="344"/>
        <end position="362"/>
    </location>
</feature>
<evidence type="ECO:0000256" key="5">
    <source>
        <dbReference type="ARBA" id="ARBA00022692"/>
    </source>
</evidence>
<name>A0ABV8QA35_9MICO</name>
<feature type="transmembrane region" description="Helical" evidence="8">
    <location>
        <begin position="313"/>
        <end position="332"/>
    </location>
</feature>
<dbReference type="Pfam" id="PF02366">
    <property type="entry name" value="PMT"/>
    <property type="match status" value="1"/>
</dbReference>
<keyword evidence="5 8" id="KW-0812">Transmembrane</keyword>
<dbReference type="InterPro" id="IPR050297">
    <property type="entry name" value="LipidA_mod_glycosyltrf_83"/>
</dbReference>
<evidence type="ECO:0000256" key="6">
    <source>
        <dbReference type="ARBA" id="ARBA00022989"/>
    </source>
</evidence>
<accession>A0ABV8QA35</accession>
<proteinExistence type="predicted"/>
<dbReference type="GO" id="GO:0016757">
    <property type="term" value="F:glycosyltransferase activity"/>
    <property type="evidence" value="ECO:0007669"/>
    <property type="project" value="UniProtKB-KW"/>
</dbReference>
<dbReference type="EC" id="2.4.-.-" evidence="10"/>
<evidence type="ECO:0000256" key="8">
    <source>
        <dbReference type="SAM" id="Phobius"/>
    </source>
</evidence>
<keyword evidence="7 8" id="KW-0472">Membrane</keyword>
<comment type="caution">
    <text evidence="10">The sequence shown here is derived from an EMBL/GenBank/DDBJ whole genome shotgun (WGS) entry which is preliminary data.</text>
</comment>
<dbReference type="RefSeq" id="WP_390232052.1">
    <property type="nucleotide sequence ID" value="NZ_JBHSCN010000022.1"/>
</dbReference>
<protein>
    <submittedName>
        <fullName evidence="10">ArnT family glycosyltransferase</fullName>
        <ecNumber evidence="10">2.4.-.-</ecNumber>
    </submittedName>
</protein>
<evidence type="ECO:0000259" key="9">
    <source>
        <dbReference type="Pfam" id="PF02366"/>
    </source>
</evidence>
<keyword evidence="6 8" id="KW-1133">Transmembrane helix</keyword>